<dbReference type="EMBL" id="CP046620">
    <property type="protein sequence ID" value="QHQ34818.1"/>
    <property type="molecule type" value="Genomic_DNA"/>
</dbReference>
<evidence type="ECO:0000256" key="1">
    <source>
        <dbReference type="SAM" id="Phobius"/>
    </source>
</evidence>
<gene>
    <name evidence="2" type="ORF">GO499_06200</name>
</gene>
<accession>A0A6P1SWJ6</accession>
<evidence type="ECO:0000313" key="2">
    <source>
        <dbReference type="EMBL" id="QHQ34818.1"/>
    </source>
</evidence>
<organism evidence="2 3">
    <name type="scientific">Algicella marina</name>
    <dbReference type="NCBI Taxonomy" id="2683284"/>
    <lineage>
        <taxon>Bacteria</taxon>
        <taxon>Pseudomonadati</taxon>
        <taxon>Pseudomonadota</taxon>
        <taxon>Alphaproteobacteria</taxon>
        <taxon>Rhodobacterales</taxon>
        <taxon>Paracoccaceae</taxon>
        <taxon>Algicella</taxon>
    </lineage>
</organism>
<feature type="transmembrane region" description="Helical" evidence="1">
    <location>
        <begin position="17"/>
        <end position="37"/>
    </location>
</feature>
<proteinExistence type="predicted"/>
<dbReference type="AlphaFoldDB" id="A0A6P1SWJ6"/>
<keyword evidence="1" id="KW-0812">Transmembrane</keyword>
<dbReference type="Proteomes" id="UP000464495">
    <property type="component" value="Chromosome"/>
</dbReference>
<reference evidence="2 3" key="1">
    <citation type="submission" date="2019-12" db="EMBL/GenBank/DDBJ databases">
        <title>Complete genome sequence of Algicella marina strain 9Alg 56(T) isolated from the red alga Tichocarpus crinitus.</title>
        <authorList>
            <person name="Kim S.-G."/>
            <person name="Nedashkovskaya O.I."/>
        </authorList>
    </citation>
    <scope>NUCLEOTIDE SEQUENCE [LARGE SCALE GENOMIC DNA]</scope>
    <source>
        <strain evidence="2 3">9Alg 56</strain>
    </source>
</reference>
<feature type="transmembrane region" description="Helical" evidence="1">
    <location>
        <begin position="43"/>
        <end position="64"/>
    </location>
</feature>
<keyword evidence="1" id="KW-1133">Transmembrane helix</keyword>
<dbReference type="KEGG" id="amaq:GO499_06200"/>
<name>A0A6P1SWJ6_9RHOB</name>
<evidence type="ECO:0000313" key="3">
    <source>
        <dbReference type="Proteomes" id="UP000464495"/>
    </source>
</evidence>
<dbReference type="RefSeq" id="WP_161861384.1">
    <property type="nucleotide sequence ID" value="NZ_CP046620.1"/>
</dbReference>
<keyword evidence="3" id="KW-1185">Reference proteome</keyword>
<sequence>MTRLAPQRSAWTGRREALWLGVVLYVLGFVLIGYMNPVLLSSMLVQIGLMLPGVVLFLLLPWLVRRRFGPADGEGGDER</sequence>
<protein>
    <submittedName>
        <fullName evidence="2">Uncharacterized protein</fullName>
    </submittedName>
</protein>
<keyword evidence="1" id="KW-0472">Membrane</keyword>